<reference evidence="4 5" key="1">
    <citation type="journal article" date="2014" name="FEMS Microbiol. Lett.">
        <title>Genome sequencing analysis reveals virulence-related gene content of Ochrobactrum intermedium strain 229E, a urease-positive strain isolated from the human gastric niche.</title>
        <authorList>
            <person name="Kulkarni G.J."/>
            <person name="Shetty S."/>
            <person name="Dharne M.S."/>
            <person name="Shouche Y.S."/>
        </authorList>
    </citation>
    <scope>NUCLEOTIDE SEQUENCE [LARGE SCALE GENOMIC DNA]</scope>
    <source>
        <strain evidence="4 5">229E</strain>
    </source>
</reference>
<dbReference type="EMBL" id="ASXJ01000120">
    <property type="protein sequence ID" value="ERM01918.1"/>
    <property type="molecule type" value="Genomic_DNA"/>
</dbReference>
<dbReference type="InterPro" id="IPR006311">
    <property type="entry name" value="TAT_signal"/>
</dbReference>
<feature type="domain" description="Solute-binding protein family 3/N-terminal" evidence="3">
    <location>
        <begin position="47"/>
        <end position="275"/>
    </location>
</feature>
<sequence length="293" mass="31625">MTNRRKTASRRMMVALAALATAASITSVHAAPIKALQDAVPENYRKGVKIAAFNDWPPDEFVEDGVLKGWSIDMAKAMSERIGVPFEFTATSFDAIIPGLASKRFDAGFSSFGVTPERLDSLDFIPQRKEGTAYAFLKGKDFSIKSEKDLCGQSVAVMTGAWDYQYLKEKSAELCESAGEKPINLQQFTTQNAAELAVSSGGRVEMVAAGSAKMHYMAKITGGRFSVSELVSNPVFNGIGVRKGDALGPVFRDAIQSMIDDGSYKEIMAKWGVDGAGTLEKAVLVTKDNPEPK</sequence>
<dbReference type="PANTHER" id="PTHR35936:SF17">
    <property type="entry name" value="ARGININE-BINDING EXTRACELLULAR PROTEIN ARTP"/>
    <property type="match status" value="1"/>
</dbReference>
<evidence type="ECO:0000313" key="4">
    <source>
        <dbReference type="EMBL" id="ERM01918.1"/>
    </source>
</evidence>
<evidence type="ECO:0000256" key="1">
    <source>
        <dbReference type="ARBA" id="ARBA00022729"/>
    </source>
</evidence>
<protein>
    <submittedName>
        <fullName evidence="4">ABC transporter substrate-binding protein</fullName>
    </submittedName>
</protein>
<proteinExistence type="predicted"/>
<keyword evidence="1 2" id="KW-0732">Signal</keyword>
<dbReference type="Gene3D" id="3.40.190.10">
    <property type="entry name" value="Periplasmic binding protein-like II"/>
    <property type="match status" value="2"/>
</dbReference>
<feature type="chain" id="PRO_5004657160" evidence="2">
    <location>
        <begin position="31"/>
        <end position="293"/>
    </location>
</feature>
<name>U4VA78_9HYPH</name>
<organism evidence="4 5">
    <name type="scientific">Brucella intermedia 229E</name>
    <dbReference type="NCBI Taxonomy" id="1337887"/>
    <lineage>
        <taxon>Bacteria</taxon>
        <taxon>Pseudomonadati</taxon>
        <taxon>Pseudomonadota</taxon>
        <taxon>Alphaproteobacteria</taxon>
        <taxon>Hyphomicrobiales</taxon>
        <taxon>Brucellaceae</taxon>
        <taxon>Brucella/Ochrobactrum group</taxon>
        <taxon>Brucella</taxon>
    </lineage>
</organism>
<dbReference type="PROSITE" id="PS51318">
    <property type="entry name" value="TAT"/>
    <property type="match status" value="1"/>
</dbReference>
<dbReference type="CDD" id="cd01004">
    <property type="entry name" value="PBP2_MidA_like"/>
    <property type="match status" value="1"/>
</dbReference>
<dbReference type="PANTHER" id="PTHR35936">
    <property type="entry name" value="MEMBRANE-BOUND LYTIC MUREIN TRANSGLYCOSYLASE F"/>
    <property type="match status" value="1"/>
</dbReference>
<evidence type="ECO:0000256" key="2">
    <source>
        <dbReference type="SAM" id="SignalP"/>
    </source>
</evidence>
<feature type="signal peptide" evidence="2">
    <location>
        <begin position="1"/>
        <end position="30"/>
    </location>
</feature>
<dbReference type="Pfam" id="PF00497">
    <property type="entry name" value="SBP_bac_3"/>
    <property type="match status" value="1"/>
</dbReference>
<dbReference type="SMART" id="SM00062">
    <property type="entry name" value="PBPb"/>
    <property type="match status" value="1"/>
</dbReference>
<gene>
    <name evidence="4" type="ORF">Q644_02590</name>
</gene>
<evidence type="ECO:0000313" key="5">
    <source>
        <dbReference type="Proteomes" id="UP000016842"/>
    </source>
</evidence>
<evidence type="ECO:0000259" key="3">
    <source>
        <dbReference type="SMART" id="SM00062"/>
    </source>
</evidence>
<dbReference type="AlphaFoldDB" id="U4VA78"/>
<dbReference type="SUPFAM" id="SSF53850">
    <property type="entry name" value="Periplasmic binding protein-like II"/>
    <property type="match status" value="1"/>
</dbReference>
<dbReference type="PATRIC" id="fig|1337887.3.peg.2383"/>
<accession>U4VA78</accession>
<comment type="caution">
    <text evidence="4">The sequence shown here is derived from an EMBL/GenBank/DDBJ whole genome shotgun (WGS) entry which is preliminary data.</text>
</comment>
<dbReference type="Proteomes" id="UP000016842">
    <property type="component" value="Unassembled WGS sequence"/>
</dbReference>
<dbReference type="InterPro" id="IPR001638">
    <property type="entry name" value="Solute-binding_3/MltF_N"/>
</dbReference>